<dbReference type="KEGG" id="broo:brsh051_07050"/>
<keyword evidence="1" id="KW-0812">Transmembrane</keyword>
<feature type="transmembrane region" description="Helical" evidence="1">
    <location>
        <begin position="153"/>
        <end position="179"/>
    </location>
</feature>
<organism evidence="2 3">
    <name type="scientific">Brooklawnia propionicigenes</name>
    <dbReference type="NCBI Taxonomy" id="3041175"/>
    <lineage>
        <taxon>Bacteria</taxon>
        <taxon>Bacillati</taxon>
        <taxon>Actinomycetota</taxon>
        <taxon>Actinomycetes</taxon>
        <taxon>Propionibacteriales</taxon>
        <taxon>Propionibacteriaceae</taxon>
        <taxon>Brooklawnia</taxon>
    </lineage>
</organism>
<keyword evidence="3" id="KW-1185">Reference proteome</keyword>
<sequence>MFTEFARDHAFTIAWFGLMTMVWFGWGQEDPPQRWRWRLGVGSALGVVLAGLFGYGVFTRWDEGSALEGRYGLFGILVLLEVAVAGAGCLVLWRRQQSRWMAWWVAAIVAVHFIGLAFLLNDWSLAALGGVQLVALVAVRPRLKSGDWPTSRLVGPVMGTSLLVFALLSAAIFLAGVGLPW</sequence>
<name>A0AAN0MFI6_9ACTN</name>
<keyword evidence="1" id="KW-1133">Transmembrane helix</keyword>
<proteinExistence type="predicted"/>
<feature type="transmembrane region" description="Helical" evidence="1">
    <location>
        <begin position="100"/>
        <end position="119"/>
    </location>
</feature>
<dbReference type="EMBL" id="AP028056">
    <property type="protein sequence ID" value="BEH01424.1"/>
    <property type="molecule type" value="Genomic_DNA"/>
</dbReference>
<feature type="transmembrane region" description="Helical" evidence="1">
    <location>
        <begin position="39"/>
        <end position="58"/>
    </location>
</feature>
<gene>
    <name evidence="2" type="ORF">brsh051_07050</name>
</gene>
<protein>
    <submittedName>
        <fullName evidence="2">Uncharacterized protein</fullName>
    </submittedName>
</protein>
<dbReference type="AlphaFoldDB" id="A0AAN0MFI6"/>
<dbReference type="RefSeq" id="WP_286267630.1">
    <property type="nucleotide sequence ID" value="NZ_AP028056.1"/>
</dbReference>
<evidence type="ECO:0000313" key="2">
    <source>
        <dbReference type="EMBL" id="BEH01424.1"/>
    </source>
</evidence>
<evidence type="ECO:0000313" key="3">
    <source>
        <dbReference type="Proteomes" id="UP001431656"/>
    </source>
</evidence>
<accession>A0AAN0MFI6</accession>
<keyword evidence="1" id="KW-0472">Membrane</keyword>
<feature type="transmembrane region" description="Helical" evidence="1">
    <location>
        <begin position="70"/>
        <end position="93"/>
    </location>
</feature>
<feature type="transmembrane region" description="Helical" evidence="1">
    <location>
        <begin position="6"/>
        <end position="27"/>
    </location>
</feature>
<feature type="transmembrane region" description="Helical" evidence="1">
    <location>
        <begin position="125"/>
        <end position="141"/>
    </location>
</feature>
<evidence type="ECO:0000256" key="1">
    <source>
        <dbReference type="SAM" id="Phobius"/>
    </source>
</evidence>
<reference evidence="2" key="1">
    <citation type="journal article" date="2024" name="Int. J. Syst. Evol. Microbiol.">
        <title>Brooklawnia propionicigenes sp. nov., a facultatively anaerobic, propionate-producing bacterium isolated from a methanogenic reactor treating waste from cattle farms.</title>
        <authorList>
            <person name="Akita Y."/>
            <person name="Ueki A."/>
            <person name="Tonouchi A."/>
            <person name="Sugawara Y."/>
            <person name="Honma S."/>
            <person name="Kaku N."/>
            <person name="Ueki K."/>
        </authorList>
    </citation>
    <scope>NUCLEOTIDE SEQUENCE</scope>
    <source>
        <strain evidence="2">SH051</strain>
    </source>
</reference>
<dbReference type="Proteomes" id="UP001431656">
    <property type="component" value="Chromosome"/>
</dbReference>